<organism evidence="6 7">
    <name type="scientific">Pseudoalteromonas ulvae</name>
    <dbReference type="NCBI Taxonomy" id="107327"/>
    <lineage>
        <taxon>Bacteria</taxon>
        <taxon>Pseudomonadati</taxon>
        <taxon>Pseudomonadota</taxon>
        <taxon>Gammaproteobacteria</taxon>
        <taxon>Alteromonadales</taxon>
        <taxon>Pseudoalteromonadaceae</taxon>
        <taxon>Pseudoalteromonas</taxon>
    </lineage>
</organism>
<keyword evidence="2" id="KW-0805">Transcription regulation</keyword>
<keyword evidence="3" id="KW-0238">DNA-binding</keyword>
<reference evidence="6 7" key="1">
    <citation type="submission" date="2017-02" db="EMBL/GenBank/DDBJ databases">
        <title>Pseudoalteromonas ulvae TC14 Genome.</title>
        <authorList>
            <person name="Molmeret M."/>
        </authorList>
    </citation>
    <scope>NUCLEOTIDE SEQUENCE [LARGE SCALE GENOMIC DNA]</scope>
    <source>
        <strain evidence="6">TC14</strain>
    </source>
</reference>
<dbReference type="InterPro" id="IPR036388">
    <property type="entry name" value="WH-like_DNA-bd_sf"/>
</dbReference>
<dbReference type="PROSITE" id="PS50931">
    <property type="entry name" value="HTH_LYSR"/>
    <property type="match status" value="1"/>
</dbReference>
<dbReference type="GO" id="GO:0003700">
    <property type="term" value="F:DNA-binding transcription factor activity"/>
    <property type="evidence" value="ECO:0007669"/>
    <property type="project" value="InterPro"/>
</dbReference>
<dbReference type="AlphaFoldDB" id="A0A244CRC0"/>
<gene>
    <name evidence="6" type="ORF">B1199_07245</name>
</gene>
<evidence type="ECO:0000256" key="3">
    <source>
        <dbReference type="ARBA" id="ARBA00023125"/>
    </source>
</evidence>
<dbReference type="PRINTS" id="PR00039">
    <property type="entry name" value="HTHLYSR"/>
</dbReference>
<dbReference type="EMBL" id="MWPV01000002">
    <property type="protein sequence ID" value="OUL58142.1"/>
    <property type="molecule type" value="Genomic_DNA"/>
</dbReference>
<dbReference type="Gene3D" id="3.40.190.290">
    <property type="match status" value="1"/>
</dbReference>
<evidence type="ECO:0000256" key="2">
    <source>
        <dbReference type="ARBA" id="ARBA00023015"/>
    </source>
</evidence>
<accession>A0A244CRC0</accession>
<dbReference type="InterPro" id="IPR005119">
    <property type="entry name" value="LysR_subst-bd"/>
</dbReference>
<dbReference type="PANTHER" id="PTHR30126">
    <property type="entry name" value="HTH-TYPE TRANSCRIPTIONAL REGULATOR"/>
    <property type="match status" value="1"/>
</dbReference>
<sequence length="295" mass="33166">MTLEQIKILAAVVDYGSVKKAAEILHKTQPALSMSIQKLENELGFLLLDRSQYRLCLTEHGALFFRQARSLLNDANQLRVLGKRLAQGYEAKYRICYDEGCVDANIDQCLTQLFNQYPSTEFLINSGSRFNAINQVKQQSVELGIGPWFHIFQATGQYDSFAIGQLELVIVAAPSLFAQGLVTHSRDLAQYCCLSLKESNFEFDSEHLNIVEGSQLIKTDDLAMLTRLVVAGAGWAMMSRKACQHLLDSGVLFEVLLDDYDDAICVEIRVFRNKNREHGAVATSLWQLLQNLHAQ</sequence>
<protein>
    <recommendedName>
        <fullName evidence="5">HTH lysR-type domain-containing protein</fullName>
    </recommendedName>
</protein>
<dbReference type="GO" id="GO:0000976">
    <property type="term" value="F:transcription cis-regulatory region binding"/>
    <property type="evidence" value="ECO:0007669"/>
    <property type="project" value="TreeGrafter"/>
</dbReference>
<dbReference type="Proteomes" id="UP000194841">
    <property type="component" value="Unassembled WGS sequence"/>
</dbReference>
<dbReference type="Pfam" id="PF00126">
    <property type="entry name" value="HTH_1"/>
    <property type="match status" value="1"/>
</dbReference>
<evidence type="ECO:0000313" key="7">
    <source>
        <dbReference type="Proteomes" id="UP000194841"/>
    </source>
</evidence>
<dbReference type="RefSeq" id="WP_086743448.1">
    <property type="nucleotide sequence ID" value="NZ_MWPV01000002.1"/>
</dbReference>
<dbReference type="SUPFAM" id="SSF53850">
    <property type="entry name" value="Periplasmic binding protein-like II"/>
    <property type="match status" value="1"/>
</dbReference>
<proteinExistence type="inferred from homology"/>
<evidence type="ECO:0000256" key="4">
    <source>
        <dbReference type="ARBA" id="ARBA00023163"/>
    </source>
</evidence>
<keyword evidence="7" id="KW-1185">Reference proteome</keyword>
<evidence type="ECO:0000259" key="5">
    <source>
        <dbReference type="PROSITE" id="PS50931"/>
    </source>
</evidence>
<dbReference type="Pfam" id="PF03466">
    <property type="entry name" value="LysR_substrate"/>
    <property type="match status" value="1"/>
</dbReference>
<feature type="domain" description="HTH lysR-type" evidence="5">
    <location>
        <begin position="1"/>
        <end position="58"/>
    </location>
</feature>
<dbReference type="Gene3D" id="1.10.10.10">
    <property type="entry name" value="Winged helix-like DNA-binding domain superfamily/Winged helix DNA-binding domain"/>
    <property type="match status" value="1"/>
</dbReference>
<comment type="similarity">
    <text evidence="1">Belongs to the LysR transcriptional regulatory family.</text>
</comment>
<dbReference type="InterPro" id="IPR036390">
    <property type="entry name" value="WH_DNA-bd_sf"/>
</dbReference>
<comment type="caution">
    <text evidence="6">The sequence shown here is derived from an EMBL/GenBank/DDBJ whole genome shotgun (WGS) entry which is preliminary data.</text>
</comment>
<evidence type="ECO:0000256" key="1">
    <source>
        <dbReference type="ARBA" id="ARBA00009437"/>
    </source>
</evidence>
<dbReference type="PANTHER" id="PTHR30126:SF91">
    <property type="entry name" value="LYSR FAMILY TRANSCRIPTIONAL REGULATOR"/>
    <property type="match status" value="1"/>
</dbReference>
<dbReference type="FunFam" id="1.10.10.10:FF:000001">
    <property type="entry name" value="LysR family transcriptional regulator"/>
    <property type="match status" value="1"/>
</dbReference>
<dbReference type="InterPro" id="IPR000847">
    <property type="entry name" value="LysR_HTH_N"/>
</dbReference>
<name>A0A244CRC0_PSEDV</name>
<dbReference type="OrthoDB" id="9786526at2"/>
<keyword evidence="4" id="KW-0804">Transcription</keyword>
<dbReference type="SUPFAM" id="SSF46785">
    <property type="entry name" value="Winged helix' DNA-binding domain"/>
    <property type="match status" value="1"/>
</dbReference>
<evidence type="ECO:0000313" key="6">
    <source>
        <dbReference type="EMBL" id="OUL58142.1"/>
    </source>
</evidence>